<dbReference type="GO" id="GO:0016747">
    <property type="term" value="F:acyltransferase activity, transferring groups other than amino-acyl groups"/>
    <property type="evidence" value="ECO:0007669"/>
    <property type="project" value="InterPro"/>
</dbReference>
<proteinExistence type="predicted"/>
<sequence length="178" mass="20476">MGPESSSRREEGEDLHVVEAQVRDAPALAIFWEKLMREESPPHFRVGEDGVSRAESAFRRMLAQPGSYRGYLLVPNPLAPERRLPAPAGFILGSVYERLYGMPSRAGNIMHWYVEPEVRRKGQGERLYQALLRWFREANVETVEVMARTEAPRLSAWRRRGFSDVLSLLVMPAPWRQE</sequence>
<dbReference type="EMBL" id="GG693877">
    <property type="protein sequence ID" value="EES52461.1"/>
    <property type="molecule type" value="Genomic_DNA"/>
</dbReference>
<dbReference type="InterPro" id="IPR016181">
    <property type="entry name" value="Acyl_CoA_acyltransferase"/>
</dbReference>
<name>C6HYB0_9BACT</name>
<evidence type="ECO:0000313" key="2">
    <source>
        <dbReference type="EMBL" id="EES52461.1"/>
    </source>
</evidence>
<dbReference type="InterPro" id="IPR000182">
    <property type="entry name" value="GNAT_dom"/>
</dbReference>
<reference evidence="2 3" key="1">
    <citation type="journal article" date="2009" name="Appl. Environ. Microbiol.">
        <title>Community genomic and proteomic analyses of chemoautotrophic iron-oxidizing "Leptospirillum rubarum" (Group II) and "Leptospirillum ferrodiazotrophum" (Group III) bacteria in acid mine drainage biofilms.</title>
        <authorList>
            <person name="Goltsman D.S."/>
            <person name="Denef V.J."/>
            <person name="Singer S.W."/>
            <person name="VerBerkmoes N.C."/>
            <person name="Lefsrud M."/>
            <person name="Mueller R.S."/>
            <person name="Dick G.J."/>
            <person name="Sun C.L."/>
            <person name="Wheeler K.E."/>
            <person name="Zemla A."/>
            <person name="Baker B.J."/>
            <person name="Hauser L."/>
            <person name="Land M."/>
            <person name="Shah M.B."/>
            <person name="Thelen M.P."/>
            <person name="Hettich R.L."/>
            <person name="Banfield J.F."/>
        </authorList>
    </citation>
    <scope>NUCLEOTIDE SEQUENCE [LARGE SCALE GENOMIC DNA]</scope>
</reference>
<dbReference type="Gene3D" id="3.40.630.30">
    <property type="match status" value="1"/>
</dbReference>
<dbReference type="PROSITE" id="PS51186">
    <property type="entry name" value="GNAT"/>
    <property type="match status" value="1"/>
</dbReference>
<organism evidence="2 3">
    <name type="scientific">Leptospirillum ferrodiazotrophum</name>
    <dbReference type="NCBI Taxonomy" id="412449"/>
    <lineage>
        <taxon>Bacteria</taxon>
        <taxon>Pseudomonadati</taxon>
        <taxon>Nitrospirota</taxon>
        <taxon>Nitrospiria</taxon>
        <taxon>Nitrospirales</taxon>
        <taxon>Nitrospiraceae</taxon>
        <taxon>Leptospirillum</taxon>
    </lineage>
</organism>
<dbReference type="AlphaFoldDB" id="C6HYB0"/>
<evidence type="ECO:0000259" key="1">
    <source>
        <dbReference type="PROSITE" id="PS51186"/>
    </source>
</evidence>
<keyword evidence="3" id="KW-1185">Reference proteome</keyword>
<dbReference type="CDD" id="cd04301">
    <property type="entry name" value="NAT_SF"/>
    <property type="match status" value="1"/>
</dbReference>
<feature type="domain" description="N-acetyltransferase" evidence="1">
    <location>
        <begin position="20"/>
        <end position="178"/>
    </location>
</feature>
<evidence type="ECO:0000313" key="3">
    <source>
        <dbReference type="Proteomes" id="UP000009374"/>
    </source>
</evidence>
<dbReference type="Proteomes" id="UP000009374">
    <property type="component" value="Unassembled WGS sequence"/>
</dbReference>
<accession>C6HYB0</accession>
<dbReference type="Pfam" id="PF00583">
    <property type="entry name" value="Acetyltransf_1"/>
    <property type="match status" value="1"/>
</dbReference>
<keyword evidence="2" id="KW-0808">Transferase</keyword>
<protein>
    <submittedName>
        <fullName evidence="2">Probable N-acetyltransferase family protein</fullName>
    </submittedName>
</protein>
<gene>
    <name evidence="2" type="ORF">UBAL3_94170066</name>
</gene>
<dbReference type="SUPFAM" id="SSF55729">
    <property type="entry name" value="Acyl-CoA N-acyltransferases (Nat)"/>
    <property type="match status" value="1"/>
</dbReference>